<dbReference type="InterPro" id="IPR022742">
    <property type="entry name" value="Hydrolase_4"/>
</dbReference>
<sequence>METTTHKIEFISQGFLLKGVLHLPQAGQPPLVVGSHGLEGSKESAKQKVLSTLLVKNNIAFFRFDHRGCGKSQGDFITDTSLEKRTADFINAVQHVLDLGKTSRDLAIFGSSLGGSTCINAWNTLLQMDVRLCGAVLCSAPAKSRTVEKIPTGANNGRPALPLSFFKKNLLFNITKKAVSLSNVLIFHGDADEVVPVSNAHDIYTLAKEPKRLIIHENGDHQMTSKKDQAEFEKEAAAWFLHCFSQ</sequence>
<keyword evidence="1" id="KW-0378">Hydrolase</keyword>
<dbReference type="SUPFAM" id="SSF53474">
    <property type="entry name" value="alpha/beta-Hydrolases"/>
    <property type="match status" value="1"/>
</dbReference>
<evidence type="ECO:0000256" key="1">
    <source>
        <dbReference type="ARBA" id="ARBA00022801"/>
    </source>
</evidence>
<dbReference type="Pfam" id="PF12146">
    <property type="entry name" value="Hydrolase_4"/>
    <property type="match status" value="1"/>
</dbReference>
<gene>
    <name evidence="3" type="ORF">SAMN04487931_103342</name>
</gene>
<evidence type="ECO:0000313" key="3">
    <source>
        <dbReference type="EMBL" id="SDT98348.1"/>
    </source>
</evidence>
<name>A0A1H2EUG0_9BACT</name>
<feature type="domain" description="Serine aminopeptidase S33" evidence="2">
    <location>
        <begin position="31"/>
        <end position="144"/>
    </location>
</feature>
<dbReference type="RefSeq" id="WP_092231890.1">
    <property type="nucleotide sequence ID" value="NZ_FNLL01000003.1"/>
</dbReference>
<evidence type="ECO:0000259" key="2">
    <source>
        <dbReference type="Pfam" id="PF12146"/>
    </source>
</evidence>
<evidence type="ECO:0000313" key="4">
    <source>
        <dbReference type="Proteomes" id="UP000199608"/>
    </source>
</evidence>
<accession>A0A1H2EUG0</accession>
<dbReference type="PANTHER" id="PTHR22946:SF9">
    <property type="entry name" value="POLYKETIDE TRANSFERASE AF380"/>
    <property type="match status" value="1"/>
</dbReference>
<keyword evidence="4" id="KW-1185">Reference proteome</keyword>
<dbReference type="AlphaFoldDB" id="A0A1H2EUG0"/>
<dbReference type="GO" id="GO:0052689">
    <property type="term" value="F:carboxylic ester hydrolase activity"/>
    <property type="evidence" value="ECO:0007669"/>
    <property type="project" value="UniProtKB-ARBA"/>
</dbReference>
<reference evidence="4" key="1">
    <citation type="submission" date="2016-10" db="EMBL/GenBank/DDBJ databases">
        <authorList>
            <person name="Varghese N."/>
            <person name="Submissions S."/>
        </authorList>
    </citation>
    <scope>NUCLEOTIDE SEQUENCE [LARGE SCALE GENOMIC DNA]</scope>
    <source>
        <strain evidence="4">DSM 3384</strain>
    </source>
</reference>
<proteinExistence type="predicted"/>
<dbReference type="InterPro" id="IPR029058">
    <property type="entry name" value="AB_hydrolase_fold"/>
</dbReference>
<dbReference type="EMBL" id="FNLL01000003">
    <property type="protein sequence ID" value="SDT98348.1"/>
    <property type="molecule type" value="Genomic_DNA"/>
</dbReference>
<protein>
    <recommendedName>
        <fullName evidence="2">Serine aminopeptidase S33 domain-containing protein</fullName>
    </recommendedName>
</protein>
<dbReference type="Proteomes" id="UP000199608">
    <property type="component" value="Unassembled WGS sequence"/>
</dbReference>
<dbReference type="InterPro" id="IPR050261">
    <property type="entry name" value="FrsA_esterase"/>
</dbReference>
<dbReference type="Gene3D" id="3.40.50.1820">
    <property type="entry name" value="alpha/beta hydrolase"/>
    <property type="match status" value="1"/>
</dbReference>
<organism evidence="3 4">
    <name type="scientific">Desulfobacula phenolica</name>
    <dbReference type="NCBI Taxonomy" id="90732"/>
    <lineage>
        <taxon>Bacteria</taxon>
        <taxon>Pseudomonadati</taxon>
        <taxon>Thermodesulfobacteriota</taxon>
        <taxon>Desulfobacteria</taxon>
        <taxon>Desulfobacterales</taxon>
        <taxon>Desulfobacteraceae</taxon>
        <taxon>Desulfobacula</taxon>
    </lineage>
</organism>
<dbReference type="PANTHER" id="PTHR22946">
    <property type="entry name" value="DIENELACTONE HYDROLASE DOMAIN-CONTAINING PROTEIN-RELATED"/>
    <property type="match status" value="1"/>
</dbReference>